<protein>
    <recommendedName>
        <fullName evidence="3">DUF4220 domain-containing protein</fullName>
    </recommendedName>
</protein>
<dbReference type="Gramene" id="TVU32608">
    <property type="protein sequence ID" value="TVU32608"/>
    <property type="gene ID" value="EJB05_24346"/>
</dbReference>
<dbReference type="InterPro" id="IPR025315">
    <property type="entry name" value="DUF4220"/>
</dbReference>
<feature type="domain" description="DUF4220" evidence="3">
    <location>
        <begin position="169"/>
        <end position="238"/>
    </location>
</feature>
<feature type="transmembrane region" description="Helical" evidence="2">
    <location>
        <begin position="180"/>
        <end position="202"/>
    </location>
</feature>
<feature type="non-terminal residue" evidence="4">
    <location>
        <position position="1"/>
    </location>
</feature>
<accession>A0A5J9VAE5</accession>
<dbReference type="AlphaFoldDB" id="A0A5J9VAE5"/>
<dbReference type="Proteomes" id="UP000324897">
    <property type="component" value="Chromosome 1"/>
</dbReference>
<dbReference type="Pfam" id="PF13968">
    <property type="entry name" value="DUF4220"/>
    <property type="match status" value="1"/>
</dbReference>
<keyword evidence="2" id="KW-0472">Membrane</keyword>
<dbReference type="EMBL" id="RWGY01000011">
    <property type="protein sequence ID" value="TVU32608.1"/>
    <property type="molecule type" value="Genomic_DNA"/>
</dbReference>
<gene>
    <name evidence="4" type="ORF">EJB05_24346</name>
</gene>
<keyword evidence="2" id="KW-0812">Transmembrane</keyword>
<proteinExistence type="predicted"/>
<evidence type="ECO:0000259" key="3">
    <source>
        <dbReference type="Pfam" id="PF13968"/>
    </source>
</evidence>
<comment type="caution">
    <text evidence="4">The sequence shown here is derived from an EMBL/GenBank/DDBJ whole genome shotgun (WGS) entry which is preliminary data.</text>
</comment>
<keyword evidence="5" id="KW-1185">Reference proteome</keyword>
<feature type="transmembrane region" description="Helical" evidence="2">
    <location>
        <begin position="252"/>
        <end position="275"/>
    </location>
</feature>
<dbReference type="OrthoDB" id="688267at2759"/>
<keyword evidence="2" id="KW-1133">Transmembrane helix</keyword>
<evidence type="ECO:0000256" key="1">
    <source>
        <dbReference type="SAM" id="MobiDB-lite"/>
    </source>
</evidence>
<reference evidence="4 5" key="1">
    <citation type="journal article" date="2019" name="Sci. Rep.">
        <title>A high-quality genome of Eragrostis curvula grass provides insights into Poaceae evolution and supports new strategies to enhance forage quality.</title>
        <authorList>
            <person name="Carballo J."/>
            <person name="Santos B.A.C.M."/>
            <person name="Zappacosta D."/>
            <person name="Garbus I."/>
            <person name="Selva J.P."/>
            <person name="Gallo C.A."/>
            <person name="Diaz A."/>
            <person name="Albertini E."/>
            <person name="Caccamo M."/>
            <person name="Echenique V."/>
        </authorList>
    </citation>
    <scope>NUCLEOTIDE SEQUENCE [LARGE SCALE GENOMIC DNA]</scope>
    <source>
        <strain evidence="5">cv. Victoria</strain>
        <tissue evidence="4">Leaf</tissue>
    </source>
</reference>
<evidence type="ECO:0000313" key="5">
    <source>
        <dbReference type="Proteomes" id="UP000324897"/>
    </source>
</evidence>
<name>A0A5J9VAE5_9POAL</name>
<feature type="region of interest" description="Disordered" evidence="1">
    <location>
        <begin position="1"/>
        <end position="24"/>
    </location>
</feature>
<organism evidence="4 5">
    <name type="scientific">Eragrostis curvula</name>
    <name type="common">weeping love grass</name>
    <dbReference type="NCBI Taxonomy" id="38414"/>
    <lineage>
        <taxon>Eukaryota</taxon>
        <taxon>Viridiplantae</taxon>
        <taxon>Streptophyta</taxon>
        <taxon>Embryophyta</taxon>
        <taxon>Tracheophyta</taxon>
        <taxon>Spermatophyta</taxon>
        <taxon>Magnoliopsida</taxon>
        <taxon>Liliopsida</taxon>
        <taxon>Poales</taxon>
        <taxon>Poaceae</taxon>
        <taxon>PACMAD clade</taxon>
        <taxon>Chloridoideae</taxon>
        <taxon>Eragrostideae</taxon>
        <taxon>Eragrostidinae</taxon>
        <taxon>Eragrostis</taxon>
    </lineage>
</organism>
<evidence type="ECO:0000256" key="2">
    <source>
        <dbReference type="SAM" id="Phobius"/>
    </source>
</evidence>
<sequence>MTSGPHLSAREEREMGCGAGPRGTGPEGCYTKASWPDHRLKDAMIIMFLSGCIKYAERTFCLFLSNPLGQRLLAMGQLSNALQKMKATQGEEGNHTKGEVEFARRVMVETLDKMLKGCWSWGGADVAVDIMSEDAPHSMLTEFKFRAGRCGAYNTGAFHGRRKGGRLDDTIIRADIAVSYVLLVGAVVLDACSFFSSLGYLLTDGWTRNAIFCVLNYIKPARSRKQWSEELAQYSIIKSCTPKSSLCKTLAACLFVVRGSGWVGPLLGLLVAWLFGKTHVPITEKHTPMKEFILDYLLCLGSRKEWDVTSSRGKLALQKWMGSHQDTNSATRIGEALGRSINVDFPISVLIWHIATDMCYYCGDDSTTRTDQMNKDNKQVSRELSNYILYLVFKCGVKRTTGSQVVRYRACCEIRDLLFKKGGQQVNLDDDKDVVKELFDCKEEAQQDSTVIKVQKLQELRDEQDSTVTEIQEPQALDEEQLDSSVVTIEFQKPTRQATNKMQKLVQSTVEALDSPVLPRARELARELLGIKDAAERWRLIVRWSTYNIQKLTSPTEVPILKPKSFFSGEGASSRSTRAPPPRTPPPLATAADALLLLALLVLLPAALPGAPASLLRAAIAAHLSPASYGRGCGIAWPPALP</sequence>
<evidence type="ECO:0000313" key="4">
    <source>
        <dbReference type="EMBL" id="TVU32608.1"/>
    </source>
</evidence>
<dbReference type="PANTHER" id="PTHR31325">
    <property type="entry name" value="OS01G0798800 PROTEIN-RELATED"/>
    <property type="match status" value="1"/>
</dbReference>